<keyword evidence="4" id="KW-1185">Reference proteome</keyword>
<sequence length="230" mass="25955">MTQHGFDDEEDDVPEWMDRVQATVAGEVRRRRKERGWSAQDLADRCEQLGHPIPRNVIANMESGRRAGLPLVDVMVLAAALETYPVYLIFPVGYVDQTQELPFQHLVPTWDALRRFTGEEEVLAHDAGMVPDFEFHASLVRTALAALEEEEQARFTAKTATGRAQQEEAERRRTKYADQAVTAKYELRRLRAEIRDAGATPPDLPPALGDVDQTESSTASDPDQTPEERR</sequence>
<feature type="region of interest" description="Disordered" evidence="1">
    <location>
        <begin position="156"/>
        <end position="176"/>
    </location>
</feature>
<dbReference type="Gene3D" id="1.10.260.40">
    <property type="entry name" value="lambda repressor-like DNA-binding domains"/>
    <property type="match status" value="1"/>
</dbReference>
<dbReference type="EMBL" id="JAGSMN010000583">
    <property type="protein sequence ID" value="MBR7676078.1"/>
    <property type="molecule type" value="Genomic_DNA"/>
</dbReference>
<dbReference type="InterPro" id="IPR010982">
    <property type="entry name" value="Lambda_DNA-bd_dom_sf"/>
</dbReference>
<evidence type="ECO:0000313" key="3">
    <source>
        <dbReference type="EMBL" id="MBR7676078.1"/>
    </source>
</evidence>
<name>A0A8T4IWQ2_9ACTN</name>
<proteinExistence type="predicted"/>
<dbReference type="SUPFAM" id="SSF47413">
    <property type="entry name" value="lambda repressor-like DNA-binding domains"/>
    <property type="match status" value="1"/>
</dbReference>
<reference evidence="3" key="1">
    <citation type="submission" date="2021-04" db="EMBL/GenBank/DDBJ databases">
        <title>Sequencing of actinobacteria type strains.</title>
        <authorList>
            <person name="Nguyen G.-S."/>
            <person name="Wentzel A."/>
        </authorList>
    </citation>
    <scope>NUCLEOTIDE SEQUENCE</scope>
    <source>
        <strain evidence="3">DSM 42095</strain>
    </source>
</reference>
<gene>
    <name evidence="3" type="ORF">KDA82_24320</name>
</gene>
<dbReference type="AlphaFoldDB" id="A0A8T4IWQ2"/>
<dbReference type="SMART" id="SM00530">
    <property type="entry name" value="HTH_XRE"/>
    <property type="match status" value="1"/>
</dbReference>
<evidence type="ECO:0000313" key="4">
    <source>
        <dbReference type="Proteomes" id="UP000675554"/>
    </source>
</evidence>
<feature type="region of interest" description="Disordered" evidence="1">
    <location>
        <begin position="194"/>
        <end position="230"/>
    </location>
</feature>
<feature type="domain" description="HTH cro/C1-type" evidence="2">
    <location>
        <begin position="28"/>
        <end position="88"/>
    </location>
</feature>
<comment type="caution">
    <text evidence="3">The sequence shown here is derived from an EMBL/GenBank/DDBJ whole genome shotgun (WGS) entry which is preliminary data.</text>
</comment>
<dbReference type="Proteomes" id="UP000675554">
    <property type="component" value="Unassembled WGS sequence"/>
</dbReference>
<dbReference type="InterPro" id="IPR001387">
    <property type="entry name" value="Cro/C1-type_HTH"/>
</dbReference>
<evidence type="ECO:0000256" key="1">
    <source>
        <dbReference type="SAM" id="MobiDB-lite"/>
    </source>
</evidence>
<protein>
    <submittedName>
        <fullName evidence="3">Helix-turn-helix transcriptional regulator</fullName>
    </submittedName>
</protein>
<accession>A0A8T4IWQ2</accession>
<dbReference type="CDD" id="cd00093">
    <property type="entry name" value="HTH_XRE"/>
    <property type="match status" value="1"/>
</dbReference>
<dbReference type="GO" id="GO:0003677">
    <property type="term" value="F:DNA binding"/>
    <property type="evidence" value="ECO:0007669"/>
    <property type="project" value="InterPro"/>
</dbReference>
<dbReference type="PROSITE" id="PS50943">
    <property type="entry name" value="HTH_CROC1"/>
    <property type="match status" value="1"/>
</dbReference>
<feature type="compositionally biased region" description="Polar residues" evidence="1">
    <location>
        <begin position="214"/>
        <end position="223"/>
    </location>
</feature>
<evidence type="ECO:0000259" key="2">
    <source>
        <dbReference type="PROSITE" id="PS50943"/>
    </source>
</evidence>
<organism evidence="3 4">
    <name type="scientific">Streptomyces daliensis</name>
    <dbReference type="NCBI Taxonomy" id="299421"/>
    <lineage>
        <taxon>Bacteria</taxon>
        <taxon>Bacillati</taxon>
        <taxon>Actinomycetota</taxon>
        <taxon>Actinomycetes</taxon>
        <taxon>Kitasatosporales</taxon>
        <taxon>Streptomycetaceae</taxon>
        <taxon>Streptomyces</taxon>
    </lineage>
</organism>